<dbReference type="GO" id="GO:0005634">
    <property type="term" value="C:nucleus"/>
    <property type="evidence" value="ECO:0007669"/>
    <property type="project" value="UniProtKB-SubCell"/>
</dbReference>
<dbReference type="InterPro" id="IPR040661">
    <property type="entry name" value="LZ3wCH"/>
</dbReference>
<dbReference type="Pfam" id="PF18517">
    <property type="entry name" value="LZ3wCH"/>
    <property type="match status" value="1"/>
</dbReference>
<evidence type="ECO:0000313" key="4">
    <source>
        <dbReference type="EMBL" id="CAD7237409.1"/>
    </source>
</evidence>
<proteinExistence type="predicted"/>
<dbReference type="AlphaFoldDB" id="A0A7R8WSM1"/>
<organism evidence="4">
    <name type="scientific">Cyprideis torosa</name>
    <dbReference type="NCBI Taxonomy" id="163714"/>
    <lineage>
        <taxon>Eukaryota</taxon>
        <taxon>Metazoa</taxon>
        <taxon>Ecdysozoa</taxon>
        <taxon>Arthropoda</taxon>
        <taxon>Crustacea</taxon>
        <taxon>Oligostraca</taxon>
        <taxon>Ostracoda</taxon>
        <taxon>Podocopa</taxon>
        <taxon>Podocopida</taxon>
        <taxon>Cytherocopina</taxon>
        <taxon>Cytheroidea</taxon>
        <taxon>Cytherideidae</taxon>
        <taxon>Cyprideis</taxon>
    </lineage>
</organism>
<dbReference type="EMBL" id="OB687768">
    <property type="protein sequence ID" value="CAD7237409.1"/>
    <property type="molecule type" value="Genomic_DNA"/>
</dbReference>
<keyword evidence="2" id="KW-0175">Coiled coil</keyword>
<sequence>MAMTYCSIHSQAGQLQQKKAEEAQKQLEQLTNEELHLDEQLLRARAERGEDPERDALVVEERELEEKLEALQKKLINLRKYDFNALQKEIQVAKTAANRWTDNIFSIKQWCRNKFNIEEQTLDKQFEIPPDLDYID</sequence>
<evidence type="ECO:0000256" key="1">
    <source>
        <dbReference type="ARBA" id="ARBA00004123"/>
    </source>
</evidence>
<comment type="subcellular location">
    <subcellularLocation>
        <location evidence="1">Nucleus</location>
    </subcellularLocation>
</comment>
<keyword evidence="3" id="KW-0539">Nucleus</keyword>
<accession>A0A7R8WSM1</accession>
<gene>
    <name evidence="4" type="ORF">CTOB1V02_LOCUS15224</name>
</gene>
<reference evidence="4" key="1">
    <citation type="submission" date="2020-11" db="EMBL/GenBank/DDBJ databases">
        <authorList>
            <person name="Tran Van P."/>
        </authorList>
    </citation>
    <scope>NUCLEOTIDE SEQUENCE</scope>
</reference>
<dbReference type="OrthoDB" id="273345at2759"/>
<protein>
    <submittedName>
        <fullName evidence="4">Uncharacterized protein</fullName>
    </submittedName>
</protein>
<evidence type="ECO:0000256" key="2">
    <source>
        <dbReference type="ARBA" id="ARBA00023054"/>
    </source>
</evidence>
<evidence type="ECO:0000256" key="3">
    <source>
        <dbReference type="ARBA" id="ARBA00023242"/>
    </source>
</evidence>
<name>A0A7R8WSM1_9CRUS</name>